<reference evidence="8" key="1">
    <citation type="journal article" date="2020" name="mSystems">
        <title>Genome- and Community-Level Interaction Insights into Carbon Utilization and Element Cycling Functions of Hydrothermarchaeota in Hydrothermal Sediment.</title>
        <authorList>
            <person name="Zhou Z."/>
            <person name="Liu Y."/>
            <person name="Xu W."/>
            <person name="Pan J."/>
            <person name="Luo Z.H."/>
            <person name="Li M."/>
        </authorList>
    </citation>
    <scope>NUCLEOTIDE SEQUENCE [LARGE SCALE GENOMIC DNA]</scope>
    <source>
        <strain evidence="8">SpSt-479</strain>
    </source>
</reference>
<evidence type="ECO:0000256" key="3">
    <source>
        <dbReference type="ARBA" id="ARBA00022603"/>
    </source>
</evidence>
<dbReference type="InterPro" id="IPR029063">
    <property type="entry name" value="SAM-dependent_MTases_sf"/>
</dbReference>
<dbReference type="NCBIfam" id="NF001080">
    <property type="entry name" value="PRK00121.2-2"/>
    <property type="match status" value="1"/>
</dbReference>
<dbReference type="PANTHER" id="PTHR23417">
    <property type="entry name" value="3-DEOXY-D-MANNO-OCTULOSONIC-ACID TRANSFERASE/TRNA GUANINE-N 7 - -METHYLTRANSFERASE"/>
    <property type="match status" value="1"/>
</dbReference>
<dbReference type="InterPro" id="IPR055361">
    <property type="entry name" value="tRNA_methyltr_TrmB_bact"/>
</dbReference>
<comment type="function">
    <text evidence="2 7">Catalyzes the formation of N(7)-methylguanine at position 46 (m7G46) in tRNA.</text>
</comment>
<dbReference type="EMBL" id="DSUJ01000008">
    <property type="protein sequence ID" value="HFI90284.1"/>
    <property type="molecule type" value="Genomic_DNA"/>
</dbReference>
<feature type="binding site" evidence="7">
    <location>
        <position position="116"/>
    </location>
    <ligand>
        <name>S-adenosyl-L-methionine</name>
        <dbReference type="ChEBI" id="CHEBI:59789"/>
    </ligand>
</feature>
<dbReference type="UniPathway" id="UPA00989"/>
<accession>A0A7V2ZHV8</accession>
<dbReference type="InterPro" id="IPR003358">
    <property type="entry name" value="tRNA_(Gua-N-7)_MeTrfase_Trmb"/>
</dbReference>
<dbReference type="Gene3D" id="3.40.50.150">
    <property type="entry name" value="Vaccinia Virus protein VP39"/>
    <property type="match status" value="1"/>
</dbReference>
<protein>
    <recommendedName>
        <fullName evidence="7">tRNA (guanine-N(7)-)-methyltransferase</fullName>
        <ecNumber evidence="7">2.1.1.33</ecNumber>
    </recommendedName>
    <alternativeName>
        <fullName evidence="7">tRNA (guanine(46)-N(7))-methyltransferase</fullName>
    </alternativeName>
    <alternativeName>
        <fullName evidence="7">tRNA(m7G46)-methyltransferase</fullName>
    </alternativeName>
</protein>
<evidence type="ECO:0000256" key="4">
    <source>
        <dbReference type="ARBA" id="ARBA00022679"/>
    </source>
</evidence>
<dbReference type="AlphaFoldDB" id="A0A7V2ZHV8"/>
<proteinExistence type="inferred from homology"/>
<dbReference type="EC" id="2.1.1.33" evidence="7"/>
<feature type="binding site" evidence="7">
    <location>
        <position position="67"/>
    </location>
    <ligand>
        <name>S-adenosyl-L-methionine</name>
        <dbReference type="ChEBI" id="CHEBI:59789"/>
    </ligand>
</feature>
<dbReference type="Pfam" id="PF02390">
    <property type="entry name" value="Methyltransf_4"/>
    <property type="match status" value="1"/>
</dbReference>
<keyword evidence="5 7" id="KW-0949">S-adenosyl-L-methionine</keyword>
<evidence type="ECO:0000256" key="1">
    <source>
        <dbReference type="ARBA" id="ARBA00000142"/>
    </source>
</evidence>
<evidence type="ECO:0000256" key="7">
    <source>
        <dbReference type="HAMAP-Rule" id="MF_01057"/>
    </source>
</evidence>
<comment type="similarity">
    <text evidence="7">Belongs to the class I-like SAM-binding methyltransferase superfamily. TrmB family.</text>
</comment>
<feature type="binding site" evidence="7">
    <location>
        <position position="152"/>
    </location>
    <ligand>
        <name>substrate</name>
    </ligand>
</feature>
<comment type="pathway">
    <text evidence="7">tRNA modification; N(7)-methylguanine-tRNA biosynthesis.</text>
</comment>
<keyword evidence="6 7" id="KW-0819">tRNA processing</keyword>
<comment type="caution">
    <text evidence="7">Lacks conserved residue(s) required for the propagation of feature annotation.</text>
</comment>
<dbReference type="GO" id="GO:0008176">
    <property type="term" value="F:tRNA (guanine(46)-N7)-methyltransferase activity"/>
    <property type="evidence" value="ECO:0007669"/>
    <property type="project" value="UniProtKB-UniRule"/>
</dbReference>
<dbReference type="HAMAP" id="MF_01057">
    <property type="entry name" value="tRNA_methyltr_TrmB"/>
    <property type="match status" value="1"/>
</dbReference>
<dbReference type="PANTHER" id="PTHR23417:SF14">
    <property type="entry name" value="PENTACOTRIPEPTIDE-REPEAT REGION OF PRORP DOMAIN-CONTAINING PROTEIN"/>
    <property type="match status" value="1"/>
</dbReference>
<comment type="catalytic activity">
    <reaction evidence="1 7">
        <text>guanosine(46) in tRNA + S-adenosyl-L-methionine = N(7)-methylguanosine(46) in tRNA + S-adenosyl-L-homocysteine</text>
        <dbReference type="Rhea" id="RHEA:42708"/>
        <dbReference type="Rhea" id="RHEA-COMP:10188"/>
        <dbReference type="Rhea" id="RHEA-COMP:10189"/>
        <dbReference type="ChEBI" id="CHEBI:57856"/>
        <dbReference type="ChEBI" id="CHEBI:59789"/>
        <dbReference type="ChEBI" id="CHEBI:74269"/>
        <dbReference type="ChEBI" id="CHEBI:74480"/>
        <dbReference type="EC" id="2.1.1.33"/>
    </reaction>
</comment>
<feature type="binding site" evidence="7">
    <location>
        <position position="42"/>
    </location>
    <ligand>
        <name>S-adenosyl-L-methionine</name>
        <dbReference type="ChEBI" id="CHEBI:59789"/>
    </ligand>
</feature>
<comment type="caution">
    <text evidence="8">The sequence shown here is derived from an EMBL/GenBank/DDBJ whole genome shotgun (WGS) entry which is preliminary data.</text>
</comment>
<name>A0A7V2ZHV8_9BACT</name>
<feature type="binding site" evidence="7">
    <location>
        <begin position="192"/>
        <end position="195"/>
    </location>
    <ligand>
        <name>substrate</name>
    </ligand>
</feature>
<sequence length="213" mass="24971">MRRKGRKQREVRTLPNVFHGKLEEISQAMREYFNNSNPYVLELGCGNGEYTLAMAQKNTVKNFIGVDVKGSRIWTGAKKALNLSLHNAAFIITYIDRLFIVFNQPAVEEIWIPFPNPFPLRKSIKQRLVHKRFIDVYRKICLPDAKIHLKTDDEILYNYAMKVIEEEKLHLIASTDDLYKSELYKDELTIQTKYEKQHIQDGKTIKYVCFALN</sequence>
<dbReference type="PROSITE" id="PS51625">
    <property type="entry name" value="SAM_MT_TRMB"/>
    <property type="match status" value="1"/>
</dbReference>
<gene>
    <name evidence="7 8" type="primary">trmB</name>
    <name evidence="8" type="ORF">ENS31_02000</name>
</gene>
<dbReference type="SUPFAM" id="SSF53335">
    <property type="entry name" value="S-adenosyl-L-methionine-dependent methyltransferases"/>
    <property type="match status" value="1"/>
</dbReference>
<keyword evidence="3 7" id="KW-0489">Methyltransferase</keyword>
<evidence type="ECO:0000256" key="6">
    <source>
        <dbReference type="ARBA" id="ARBA00022694"/>
    </source>
</evidence>
<keyword evidence="4 7" id="KW-0808">Transferase</keyword>
<organism evidence="8">
    <name type="scientific">Ignavibacterium album</name>
    <dbReference type="NCBI Taxonomy" id="591197"/>
    <lineage>
        <taxon>Bacteria</taxon>
        <taxon>Pseudomonadati</taxon>
        <taxon>Ignavibacteriota</taxon>
        <taxon>Ignavibacteria</taxon>
        <taxon>Ignavibacteriales</taxon>
        <taxon>Ignavibacteriaceae</taxon>
        <taxon>Ignavibacterium</taxon>
    </lineage>
</organism>
<evidence type="ECO:0000313" key="8">
    <source>
        <dbReference type="EMBL" id="HFI90284.1"/>
    </source>
</evidence>
<evidence type="ECO:0000256" key="5">
    <source>
        <dbReference type="ARBA" id="ARBA00022691"/>
    </source>
</evidence>
<evidence type="ECO:0000256" key="2">
    <source>
        <dbReference type="ARBA" id="ARBA00003015"/>
    </source>
</evidence>
<dbReference type="GO" id="GO:0043527">
    <property type="term" value="C:tRNA methyltransferase complex"/>
    <property type="evidence" value="ECO:0007669"/>
    <property type="project" value="TreeGrafter"/>
</dbReference>